<keyword evidence="3" id="KW-1003">Cell membrane</keyword>
<feature type="transmembrane region" description="Helical" evidence="8">
    <location>
        <begin position="109"/>
        <end position="131"/>
    </location>
</feature>
<evidence type="ECO:0000259" key="10">
    <source>
        <dbReference type="PROSITE" id="PS50928"/>
    </source>
</evidence>
<evidence type="ECO:0000256" key="4">
    <source>
        <dbReference type="ARBA" id="ARBA00022692"/>
    </source>
</evidence>
<name>A0ABY7K4A2_9ACTN</name>
<feature type="compositionally biased region" description="Polar residues" evidence="9">
    <location>
        <begin position="1"/>
        <end position="12"/>
    </location>
</feature>
<dbReference type="Proteomes" id="UP001164693">
    <property type="component" value="Chromosome"/>
</dbReference>
<keyword evidence="12" id="KW-1185">Reference proteome</keyword>
<feature type="transmembrane region" description="Helical" evidence="8">
    <location>
        <begin position="33"/>
        <end position="51"/>
    </location>
</feature>
<evidence type="ECO:0000256" key="8">
    <source>
        <dbReference type="RuleBase" id="RU363032"/>
    </source>
</evidence>
<accession>A0ABY7K4A2</accession>
<dbReference type="InterPro" id="IPR035906">
    <property type="entry name" value="MetI-like_sf"/>
</dbReference>
<dbReference type="RefSeq" id="WP_269445555.1">
    <property type="nucleotide sequence ID" value="NZ_CP097463.1"/>
</dbReference>
<dbReference type="Gene3D" id="1.10.3720.10">
    <property type="entry name" value="MetI-like"/>
    <property type="match status" value="1"/>
</dbReference>
<feature type="transmembrane region" description="Helical" evidence="8">
    <location>
        <begin position="143"/>
        <end position="164"/>
    </location>
</feature>
<feature type="region of interest" description="Disordered" evidence="9">
    <location>
        <begin position="306"/>
        <end position="341"/>
    </location>
</feature>
<dbReference type="InterPro" id="IPR000515">
    <property type="entry name" value="MetI-like"/>
</dbReference>
<keyword evidence="4 8" id="KW-0812">Transmembrane</keyword>
<evidence type="ECO:0000256" key="5">
    <source>
        <dbReference type="ARBA" id="ARBA00022970"/>
    </source>
</evidence>
<dbReference type="EMBL" id="CP097463">
    <property type="protein sequence ID" value="WAX59015.1"/>
    <property type="molecule type" value="Genomic_DNA"/>
</dbReference>
<dbReference type="InterPro" id="IPR010065">
    <property type="entry name" value="AA_ABC_transptr_permease_3TM"/>
</dbReference>
<keyword evidence="7 8" id="KW-0472">Membrane</keyword>
<evidence type="ECO:0000256" key="7">
    <source>
        <dbReference type="ARBA" id="ARBA00023136"/>
    </source>
</evidence>
<evidence type="ECO:0000313" key="12">
    <source>
        <dbReference type="Proteomes" id="UP001164693"/>
    </source>
</evidence>
<dbReference type="PANTHER" id="PTHR30614">
    <property type="entry name" value="MEMBRANE COMPONENT OF AMINO ACID ABC TRANSPORTER"/>
    <property type="match status" value="1"/>
</dbReference>
<evidence type="ECO:0000313" key="11">
    <source>
        <dbReference type="EMBL" id="WAX59015.1"/>
    </source>
</evidence>
<dbReference type="NCBIfam" id="TIGR01726">
    <property type="entry name" value="HEQRo_perm_3TM"/>
    <property type="match status" value="1"/>
</dbReference>
<comment type="similarity">
    <text evidence="8">Belongs to the binding-protein-dependent transport system permease family.</text>
</comment>
<dbReference type="PANTHER" id="PTHR30614:SF0">
    <property type="entry name" value="L-CYSTINE TRANSPORT SYSTEM PERMEASE PROTEIN TCYL"/>
    <property type="match status" value="1"/>
</dbReference>
<organism evidence="11 12">
    <name type="scientific">Jatrophihabitans cynanchi</name>
    <dbReference type="NCBI Taxonomy" id="2944128"/>
    <lineage>
        <taxon>Bacteria</taxon>
        <taxon>Bacillati</taxon>
        <taxon>Actinomycetota</taxon>
        <taxon>Actinomycetes</taxon>
        <taxon>Jatrophihabitantales</taxon>
        <taxon>Jatrophihabitantaceae</taxon>
        <taxon>Jatrophihabitans</taxon>
    </lineage>
</organism>
<keyword evidence="2 8" id="KW-0813">Transport</keyword>
<dbReference type="InterPro" id="IPR043429">
    <property type="entry name" value="ArtM/GltK/GlnP/TcyL/YhdX-like"/>
</dbReference>
<feature type="transmembrane region" description="Helical" evidence="8">
    <location>
        <begin position="72"/>
        <end position="97"/>
    </location>
</feature>
<evidence type="ECO:0000256" key="2">
    <source>
        <dbReference type="ARBA" id="ARBA00022448"/>
    </source>
</evidence>
<sequence>MTSTAVTRTGTQPRPAFAADDAPLHPRPHPTRYLTGTLALAVVAFIVYSFSQGQIDWHVVGDYLFSSELRSAFLNTVLISVLAMLMGIAIGTVFAMMRLSSNPVTSTVAWGYVWLFRGTPVLLQLLMWFNIALVFPSLSLPGLFHIETIEVMTPFVAALLGLGINEGAYLTETIRGGLLSVDPGQAEAAAAIGLSKWTTMTRIVLPQAMTAIIPPIGNEAIGMLKTSALAAIISYGELLSTSQQIYYVNGRVMELLVVAACWYLVATSVTSVGQYYVEQKFSKSRVRRRSMADRMIISVIRRVRRSEPTRSDPENVVATSVPRVPRPTEATPDSNEEESSS</sequence>
<comment type="subcellular location">
    <subcellularLocation>
        <location evidence="1 8">Cell membrane</location>
        <topology evidence="1 8">Multi-pass membrane protein</topology>
    </subcellularLocation>
</comment>
<feature type="domain" description="ABC transmembrane type-1" evidence="10">
    <location>
        <begin position="73"/>
        <end position="274"/>
    </location>
</feature>
<proteinExistence type="inferred from homology"/>
<reference evidence="11" key="1">
    <citation type="submission" date="2022-05" db="EMBL/GenBank/DDBJ databases">
        <title>Jatrophihabitans sp. SB3-54 whole genome sequence.</title>
        <authorList>
            <person name="Suh M.K."/>
            <person name="Eom M.K."/>
            <person name="Kim J.S."/>
            <person name="Kim H.S."/>
            <person name="Do H.E."/>
            <person name="Shin Y.K."/>
            <person name="Lee J.-S."/>
        </authorList>
    </citation>
    <scope>NUCLEOTIDE SEQUENCE</scope>
    <source>
        <strain evidence="11">SB3-54</strain>
    </source>
</reference>
<dbReference type="PROSITE" id="PS50928">
    <property type="entry name" value="ABC_TM1"/>
    <property type="match status" value="1"/>
</dbReference>
<dbReference type="SUPFAM" id="SSF161098">
    <property type="entry name" value="MetI-like"/>
    <property type="match status" value="1"/>
</dbReference>
<evidence type="ECO:0000256" key="9">
    <source>
        <dbReference type="SAM" id="MobiDB-lite"/>
    </source>
</evidence>
<gene>
    <name evidence="11" type="ORF">M6B22_09720</name>
</gene>
<feature type="transmembrane region" description="Helical" evidence="8">
    <location>
        <begin position="255"/>
        <end position="277"/>
    </location>
</feature>
<keyword evidence="6 8" id="KW-1133">Transmembrane helix</keyword>
<evidence type="ECO:0000256" key="1">
    <source>
        <dbReference type="ARBA" id="ARBA00004651"/>
    </source>
</evidence>
<evidence type="ECO:0000256" key="6">
    <source>
        <dbReference type="ARBA" id="ARBA00022989"/>
    </source>
</evidence>
<keyword evidence="5" id="KW-0029">Amino-acid transport</keyword>
<dbReference type="CDD" id="cd06261">
    <property type="entry name" value="TM_PBP2"/>
    <property type="match status" value="1"/>
</dbReference>
<dbReference type="Pfam" id="PF00528">
    <property type="entry name" value="BPD_transp_1"/>
    <property type="match status" value="1"/>
</dbReference>
<evidence type="ECO:0000256" key="3">
    <source>
        <dbReference type="ARBA" id="ARBA00022475"/>
    </source>
</evidence>
<feature type="region of interest" description="Disordered" evidence="9">
    <location>
        <begin position="1"/>
        <end position="24"/>
    </location>
</feature>
<protein>
    <submittedName>
        <fullName evidence="11">Amino acid ABC transporter permease</fullName>
    </submittedName>
</protein>